<dbReference type="EMBL" id="JBHRYA010000007">
    <property type="protein sequence ID" value="MFC3716789.1"/>
    <property type="molecule type" value="Genomic_DNA"/>
</dbReference>
<evidence type="ECO:0000313" key="1">
    <source>
        <dbReference type="EMBL" id="MFC3716789.1"/>
    </source>
</evidence>
<dbReference type="RefSeq" id="WP_386744190.1">
    <property type="nucleotide sequence ID" value="NZ_JBHRYA010000007.1"/>
</dbReference>
<sequence>MQELPSNPYRDLPLRQMYGAMQNRAGQLLDGKPVGRRDTAYLLLAAAFYLAPMTTQPGSPGNVVRAGGSPLDAYLPEYESAARALRHHVAGHAWDAVAARGTAPALPREAALAQAATNEAGLRAVLTQLGGL</sequence>
<proteinExistence type="predicted"/>
<name>A0ABV7XPL6_9GAMM</name>
<accession>A0ABV7XPL6</accession>
<evidence type="ECO:0000313" key="2">
    <source>
        <dbReference type="Proteomes" id="UP001595705"/>
    </source>
</evidence>
<keyword evidence="2" id="KW-1185">Reference proteome</keyword>
<protein>
    <submittedName>
        <fullName evidence="1">Uncharacterized protein</fullName>
    </submittedName>
</protein>
<organism evidence="1 2">
    <name type="scientific">Luteimonas soli</name>
    <dbReference type="NCBI Taxonomy" id="1648966"/>
    <lineage>
        <taxon>Bacteria</taxon>
        <taxon>Pseudomonadati</taxon>
        <taxon>Pseudomonadota</taxon>
        <taxon>Gammaproteobacteria</taxon>
        <taxon>Lysobacterales</taxon>
        <taxon>Lysobacteraceae</taxon>
        <taxon>Luteimonas</taxon>
    </lineage>
</organism>
<gene>
    <name evidence="1" type="ORF">ACFONC_11570</name>
</gene>
<dbReference type="Proteomes" id="UP001595705">
    <property type="component" value="Unassembled WGS sequence"/>
</dbReference>
<comment type="caution">
    <text evidence="1">The sequence shown here is derived from an EMBL/GenBank/DDBJ whole genome shotgun (WGS) entry which is preliminary data.</text>
</comment>
<reference evidence="2" key="1">
    <citation type="journal article" date="2019" name="Int. J. Syst. Evol. Microbiol.">
        <title>The Global Catalogue of Microorganisms (GCM) 10K type strain sequencing project: providing services to taxonomists for standard genome sequencing and annotation.</title>
        <authorList>
            <consortium name="The Broad Institute Genomics Platform"/>
            <consortium name="The Broad Institute Genome Sequencing Center for Infectious Disease"/>
            <person name="Wu L."/>
            <person name="Ma J."/>
        </authorList>
    </citation>
    <scope>NUCLEOTIDE SEQUENCE [LARGE SCALE GENOMIC DNA]</scope>
    <source>
        <strain evidence="2">KCTC 42441</strain>
    </source>
</reference>